<dbReference type="HOGENOM" id="CLU_1963243_0_0_1"/>
<keyword evidence="3" id="KW-1185">Reference proteome</keyword>
<accession>B8AYA6</accession>
<evidence type="ECO:0000313" key="3">
    <source>
        <dbReference type="Proteomes" id="UP000007015"/>
    </source>
</evidence>
<dbReference type="Proteomes" id="UP000007015">
    <property type="component" value="Chromosome 5"/>
</dbReference>
<proteinExistence type="predicted"/>
<name>B8AYA6_ORYSI</name>
<evidence type="ECO:0000313" key="2">
    <source>
        <dbReference type="EMBL" id="EEC79233.1"/>
    </source>
</evidence>
<sequence length="128" mass="13826">MASPTCRSCSIILLLRLQEPAAPELPHALLEVAASVAHAVDKLGLAAASSLWSSTSRGRACRRRPPPTQRLQEPAAPEPPHAVLEVAASVACAGRLRCLRRGRTHGRGRLRVWAGKMGWKRRKKGSRG</sequence>
<protein>
    <submittedName>
        <fullName evidence="2">Uncharacterized protein</fullName>
    </submittedName>
</protein>
<gene>
    <name evidence="2" type="ORF">OsI_19976</name>
</gene>
<dbReference type="EMBL" id="CM000130">
    <property type="protein sequence ID" value="EEC79233.1"/>
    <property type="molecule type" value="Genomic_DNA"/>
</dbReference>
<organism evidence="2 3">
    <name type="scientific">Oryza sativa subsp. indica</name>
    <name type="common">Rice</name>
    <dbReference type="NCBI Taxonomy" id="39946"/>
    <lineage>
        <taxon>Eukaryota</taxon>
        <taxon>Viridiplantae</taxon>
        <taxon>Streptophyta</taxon>
        <taxon>Embryophyta</taxon>
        <taxon>Tracheophyta</taxon>
        <taxon>Spermatophyta</taxon>
        <taxon>Magnoliopsida</taxon>
        <taxon>Liliopsida</taxon>
        <taxon>Poales</taxon>
        <taxon>Poaceae</taxon>
        <taxon>BOP clade</taxon>
        <taxon>Oryzoideae</taxon>
        <taxon>Oryzeae</taxon>
        <taxon>Oryzinae</taxon>
        <taxon>Oryza</taxon>
        <taxon>Oryza sativa</taxon>
    </lineage>
</organism>
<feature type="region of interest" description="Disordered" evidence="1">
    <location>
        <begin position="49"/>
        <end position="79"/>
    </location>
</feature>
<dbReference type="AlphaFoldDB" id="B8AYA6"/>
<evidence type="ECO:0000256" key="1">
    <source>
        <dbReference type="SAM" id="MobiDB-lite"/>
    </source>
</evidence>
<dbReference type="Gramene" id="BGIOSGA018047-TA">
    <property type="protein sequence ID" value="BGIOSGA018047-PA"/>
    <property type="gene ID" value="BGIOSGA018047"/>
</dbReference>
<reference evidence="2 3" key="1">
    <citation type="journal article" date="2005" name="PLoS Biol.">
        <title>The genomes of Oryza sativa: a history of duplications.</title>
        <authorList>
            <person name="Yu J."/>
            <person name="Wang J."/>
            <person name="Lin W."/>
            <person name="Li S."/>
            <person name="Li H."/>
            <person name="Zhou J."/>
            <person name="Ni P."/>
            <person name="Dong W."/>
            <person name="Hu S."/>
            <person name="Zeng C."/>
            <person name="Zhang J."/>
            <person name="Zhang Y."/>
            <person name="Li R."/>
            <person name="Xu Z."/>
            <person name="Li S."/>
            <person name="Li X."/>
            <person name="Zheng H."/>
            <person name="Cong L."/>
            <person name="Lin L."/>
            <person name="Yin J."/>
            <person name="Geng J."/>
            <person name="Li G."/>
            <person name="Shi J."/>
            <person name="Liu J."/>
            <person name="Lv H."/>
            <person name="Li J."/>
            <person name="Wang J."/>
            <person name="Deng Y."/>
            <person name="Ran L."/>
            <person name="Shi X."/>
            <person name="Wang X."/>
            <person name="Wu Q."/>
            <person name="Li C."/>
            <person name="Ren X."/>
            <person name="Wang J."/>
            <person name="Wang X."/>
            <person name="Li D."/>
            <person name="Liu D."/>
            <person name="Zhang X."/>
            <person name="Ji Z."/>
            <person name="Zhao W."/>
            <person name="Sun Y."/>
            <person name="Zhang Z."/>
            <person name="Bao J."/>
            <person name="Han Y."/>
            <person name="Dong L."/>
            <person name="Ji J."/>
            <person name="Chen P."/>
            <person name="Wu S."/>
            <person name="Liu J."/>
            <person name="Xiao Y."/>
            <person name="Bu D."/>
            <person name="Tan J."/>
            <person name="Yang L."/>
            <person name="Ye C."/>
            <person name="Zhang J."/>
            <person name="Xu J."/>
            <person name="Zhou Y."/>
            <person name="Yu Y."/>
            <person name="Zhang B."/>
            <person name="Zhuang S."/>
            <person name="Wei H."/>
            <person name="Liu B."/>
            <person name="Lei M."/>
            <person name="Yu H."/>
            <person name="Li Y."/>
            <person name="Xu H."/>
            <person name="Wei S."/>
            <person name="He X."/>
            <person name="Fang L."/>
            <person name="Zhang Z."/>
            <person name="Zhang Y."/>
            <person name="Huang X."/>
            <person name="Su Z."/>
            <person name="Tong W."/>
            <person name="Li J."/>
            <person name="Tong Z."/>
            <person name="Li S."/>
            <person name="Ye J."/>
            <person name="Wang L."/>
            <person name="Fang L."/>
            <person name="Lei T."/>
            <person name="Chen C."/>
            <person name="Chen H."/>
            <person name="Xu Z."/>
            <person name="Li H."/>
            <person name="Huang H."/>
            <person name="Zhang F."/>
            <person name="Xu H."/>
            <person name="Li N."/>
            <person name="Zhao C."/>
            <person name="Li S."/>
            <person name="Dong L."/>
            <person name="Huang Y."/>
            <person name="Li L."/>
            <person name="Xi Y."/>
            <person name="Qi Q."/>
            <person name="Li W."/>
            <person name="Zhang B."/>
            <person name="Hu W."/>
            <person name="Zhang Y."/>
            <person name="Tian X."/>
            <person name="Jiao Y."/>
            <person name="Liang X."/>
            <person name="Jin J."/>
            <person name="Gao L."/>
            <person name="Zheng W."/>
            <person name="Hao B."/>
            <person name="Liu S."/>
            <person name="Wang W."/>
            <person name="Yuan L."/>
            <person name="Cao M."/>
            <person name="McDermott J."/>
            <person name="Samudrala R."/>
            <person name="Wang J."/>
            <person name="Wong G.K."/>
            <person name="Yang H."/>
        </authorList>
    </citation>
    <scope>NUCLEOTIDE SEQUENCE [LARGE SCALE GENOMIC DNA]</scope>
    <source>
        <strain evidence="3">cv. 93-11</strain>
    </source>
</reference>